<dbReference type="RefSeq" id="WP_413278940.1">
    <property type="nucleotide sequence ID" value="NZ_JBHFNT010000160.1"/>
</dbReference>
<sequence length="459" mass="51440">MSQQVVIITALCLPAPEIEALIQGRTIAAVPRLFLRPGQQFALYPADTQNETIIIKAWARCELCQVLDATESLENLSPITVWTTESLQEMLGQRANIFLAYLRVYLLAQPLKMSLDSTIGEKIGKFVGLPNSLTVTHNLPVLSESIFVERKRHLEERKQINGEITITPDVKQTVPDIETILNSLKNLPIEQTDPDLEWIKTIAKIGNSSDGNSFEKLVRKALLKLGFSCSNTNPRGNLDPEKVGGSSGLDFYCEFPYSVVGECKASKNENVPKRVCTELIDLGILNLGSEQYNRSIKLIIAAGPLVELAKKAAIENKMNVIRPETLQRLVELKANYQGSINLLDLKQCLQSEPFGIVDNKVNDYIDRVKQVIKLRSHIVETVKQLGEVGSEHPTIAIRAHYNVMFAKEPSPKLDDLPVHELLIELSSPLAGYLGRKKGNDWQSDRFYYLRDLIVEEEKK</sequence>
<evidence type="ECO:0000313" key="1">
    <source>
        <dbReference type="EMBL" id="MFB2836563.1"/>
    </source>
</evidence>
<proteinExistence type="predicted"/>
<accession>A0ABV4WN95</accession>
<dbReference type="InterPro" id="IPR014923">
    <property type="entry name" value="DUF1802"/>
</dbReference>
<organism evidence="1 2">
    <name type="scientific">Floridaenema evergladense BLCC-F167</name>
    <dbReference type="NCBI Taxonomy" id="3153639"/>
    <lineage>
        <taxon>Bacteria</taxon>
        <taxon>Bacillati</taxon>
        <taxon>Cyanobacteriota</taxon>
        <taxon>Cyanophyceae</taxon>
        <taxon>Oscillatoriophycideae</taxon>
        <taxon>Aerosakkonematales</taxon>
        <taxon>Aerosakkonemataceae</taxon>
        <taxon>Floridanema</taxon>
        <taxon>Floridanema evergladense</taxon>
    </lineage>
</organism>
<dbReference type="Proteomes" id="UP001576780">
    <property type="component" value="Unassembled WGS sequence"/>
</dbReference>
<comment type="caution">
    <text evidence="1">The sequence shown here is derived from an EMBL/GenBank/DDBJ whole genome shotgun (WGS) entry which is preliminary data.</text>
</comment>
<keyword evidence="2" id="KW-1185">Reference proteome</keyword>
<protein>
    <submittedName>
        <fullName evidence="1">DUF1802 family protein</fullName>
    </submittedName>
</protein>
<dbReference type="Pfam" id="PF08819">
    <property type="entry name" value="DUF1802"/>
    <property type="match status" value="1"/>
</dbReference>
<dbReference type="EMBL" id="JBHFNT010000160">
    <property type="protein sequence ID" value="MFB2836563.1"/>
    <property type="molecule type" value="Genomic_DNA"/>
</dbReference>
<gene>
    <name evidence="1" type="ORF">ACE1CA_18680</name>
</gene>
<reference evidence="1 2" key="1">
    <citation type="submission" date="2024-09" db="EMBL/GenBank/DDBJ databases">
        <title>Floridaenema gen nov. (Aerosakkonemataceae, Aerosakkonematales ord. nov., Cyanobacteria) from benthic tropical and subtropical fresh waters, with the description of four new species.</title>
        <authorList>
            <person name="Moretto J.A."/>
            <person name="Berthold D.E."/>
            <person name="Lefler F.W."/>
            <person name="Huang I.-S."/>
            <person name="Laughinghouse H. IV."/>
        </authorList>
    </citation>
    <scope>NUCLEOTIDE SEQUENCE [LARGE SCALE GENOMIC DNA]</scope>
    <source>
        <strain evidence="1 2">BLCC-F167</strain>
    </source>
</reference>
<name>A0ABV4WN95_9CYAN</name>
<evidence type="ECO:0000313" key="2">
    <source>
        <dbReference type="Proteomes" id="UP001576780"/>
    </source>
</evidence>